<dbReference type="Proteomes" id="UP000234847">
    <property type="component" value="Unassembled WGS sequence"/>
</dbReference>
<dbReference type="Pfam" id="PF06114">
    <property type="entry name" value="Peptidase_M78"/>
    <property type="match status" value="1"/>
</dbReference>
<protein>
    <submittedName>
        <fullName evidence="3">ImmA/IrrE family metallo-endopeptidase</fullName>
    </submittedName>
</protein>
<dbReference type="PANTHER" id="PTHR43236">
    <property type="entry name" value="ANTITOXIN HIGA1"/>
    <property type="match status" value="1"/>
</dbReference>
<accession>A0AAP3ET86</accession>
<organism evidence="3 4">
    <name type="scientific">Micrococcus luteus</name>
    <name type="common">Micrococcus lysodeikticus</name>
    <dbReference type="NCBI Taxonomy" id="1270"/>
    <lineage>
        <taxon>Bacteria</taxon>
        <taxon>Bacillati</taxon>
        <taxon>Actinomycetota</taxon>
        <taxon>Actinomycetes</taxon>
        <taxon>Micrococcales</taxon>
        <taxon>Micrococcaceae</taxon>
        <taxon>Micrococcus</taxon>
    </lineage>
</organism>
<dbReference type="Gene3D" id="1.10.260.40">
    <property type="entry name" value="lambda repressor-like DNA-binding domains"/>
    <property type="match status" value="1"/>
</dbReference>
<dbReference type="PANTHER" id="PTHR43236:SF1">
    <property type="entry name" value="BLL7220 PROTEIN"/>
    <property type="match status" value="1"/>
</dbReference>
<gene>
    <name evidence="3" type="ORF">CYJ95_12060</name>
</gene>
<dbReference type="CDD" id="cd00093">
    <property type="entry name" value="HTH_XRE"/>
    <property type="match status" value="1"/>
</dbReference>
<dbReference type="Gene3D" id="1.10.10.2910">
    <property type="match status" value="1"/>
</dbReference>
<dbReference type="SMART" id="SM00530">
    <property type="entry name" value="HTH_XRE"/>
    <property type="match status" value="1"/>
</dbReference>
<dbReference type="PROSITE" id="PS50943">
    <property type="entry name" value="HTH_CROC1"/>
    <property type="match status" value="1"/>
</dbReference>
<dbReference type="GO" id="GO:0003677">
    <property type="term" value="F:DNA binding"/>
    <property type="evidence" value="ECO:0007669"/>
    <property type="project" value="InterPro"/>
</dbReference>
<evidence type="ECO:0000313" key="3">
    <source>
        <dbReference type="EMBL" id="PKZ79470.1"/>
    </source>
</evidence>
<dbReference type="SUPFAM" id="SSF47413">
    <property type="entry name" value="lambda repressor-like DNA-binding domains"/>
    <property type="match status" value="1"/>
</dbReference>
<sequence length="367" mass="40013">MTRISPLSAAGTDFDGTRLTVARRLRRKTKATLAREVGVTPTAIAQFEKNLSKPTQSVLARLCLQLGLPREFFGAGRPLALLPASGAHFRSLRSTSATSREQALAYGELCLELVDLIGAYVDLPPVSLPELELPEELTDEAIVEAARLTRSTWGIAPGPLPSVVQTLEAHGIIALRLPVETDAAVDAFSTYSGARPLVFLSPTKDDKARSRFDAAHELGHLVLHPDTEPGSKLVEQQAHQFAAEFLMPRDEIIEDLPRRINWPAFHELKRHWGVSLRALVYRAHSLGRLSEASYRRANQQLSAWGHPEPGPLGPAESPQVLGIARQLITDGGYDFEGIMAAGRIAPEVAEAVMDAASTVRPKLRFVI</sequence>
<dbReference type="RefSeq" id="WP_051995340.1">
    <property type="nucleotide sequence ID" value="NZ_CBDRLR010000025.1"/>
</dbReference>
<dbReference type="InterPro" id="IPR010359">
    <property type="entry name" value="IrrE_HExxH"/>
</dbReference>
<dbReference type="InterPro" id="IPR052345">
    <property type="entry name" value="Rad_response_metalloprotease"/>
</dbReference>
<reference evidence="3 4" key="1">
    <citation type="submission" date="2017-12" db="EMBL/GenBank/DDBJ databases">
        <title>Phylogenetic diversity of female urinary microbiome.</title>
        <authorList>
            <person name="Thomas-White K."/>
            <person name="Wolfe A.J."/>
        </authorList>
    </citation>
    <scope>NUCLEOTIDE SEQUENCE [LARGE SCALE GENOMIC DNA]</scope>
    <source>
        <strain evidence="3 4">UMB0038</strain>
    </source>
</reference>
<evidence type="ECO:0000259" key="2">
    <source>
        <dbReference type="PROSITE" id="PS50943"/>
    </source>
</evidence>
<proteinExistence type="inferred from homology"/>
<dbReference type="Pfam" id="PF01381">
    <property type="entry name" value="HTH_3"/>
    <property type="match status" value="1"/>
</dbReference>
<name>A0AAP3ET86_MICLU</name>
<dbReference type="AlphaFoldDB" id="A0AAP3ET86"/>
<dbReference type="InterPro" id="IPR010982">
    <property type="entry name" value="Lambda_DNA-bd_dom_sf"/>
</dbReference>
<evidence type="ECO:0000313" key="4">
    <source>
        <dbReference type="Proteomes" id="UP000234847"/>
    </source>
</evidence>
<dbReference type="InterPro" id="IPR001387">
    <property type="entry name" value="Cro/C1-type_HTH"/>
</dbReference>
<comment type="similarity">
    <text evidence="1">Belongs to the short-chain fatty acyl-CoA assimilation regulator (ScfR) family.</text>
</comment>
<dbReference type="EMBL" id="PKJT01000022">
    <property type="protein sequence ID" value="PKZ79470.1"/>
    <property type="molecule type" value="Genomic_DNA"/>
</dbReference>
<feature type="domain" description="HTH cro/C1-type" evidence="2">
    <location>
        <begin position="19"/>
        <end position="73"/>
    </location>
</feature>
<evidence type="ECO:0000256" key="1">
    <source>
        <dbReference type="ARBA" id="ARBA00007227"/>
    </source>
</evidence>
<comment type="caution">
    <text evidence="3">The sequence shown here is derived from an EMBL/GenBank/DDBJ whole genome shotgun (WGS) entry which is preliminary data.</text>
</comment>